<dbReference type="AlphaFoldDB" id="B9SU74"/>
<evidence type="ECO:0000256" key="1">
    <source>
        <dbReference type="SAM" id="Phobius"/>
    </source>
</evidence>
<evidence type="ECO:0000313" key="3">
    <source>
        <dbReference type="Proteomes" id="UP000008311"/>
    </source>
</evidence>
<feature type="transmembrane region" description="Helical" evidence="1">
    <location>
        <begin position="30"/>
        <end position="49"/>
    </location>
</feature>
<accession>B9SU74</accession>
<name>B9SU74_RICCO</name>
<dbReference type="Proteomes" id="UP000008311">
    <property type="component" value="Unassembled WGS sequence"/>
</dbReference>
<reference evidence="3" key="1">
    <citation type="journal article" date="2010" name="Nat. Biotechnol.">
        <title>Draft genome sequence of the oilseed species Ricinus communis.</title>
        <authorList>
            <person name="Chan A.P."/>
            <person name="Crabtree J."/>
            <person name="Zhao Q."/>
            <person name="Lorenzi H."/>
            <person name="Orvis J."/>
            <person name="Puiu D."/>
            <person name="Melake-Berhan A."/>
            <person name="Jones K.M."/>
            <person name="Redman J."/>
            <person name="Chen G."/>
            <person name="Cahoon E.B."/>
            <person name="Gedil M."/>
            <person name="Stanke M."/>
            <person name="Haas B.J."/>
            <person name="Wortman J.R."/>
            <person name="Fraser-Liggett C.M."/>
            <person name="Ravel J."/>
            <person name="Rabinowicz P.D."/>
        </authorList>
    </citation>
    <scope>NUCLEOTIDE SEQUENCE [LARGE SCALE GENOMIC DNA]</scope>
    <source>
        <strain evidence="3">cv. Hale</strain>
    </source>
</reference>
<gene>
    <name evidence="2" type="ORF">RCOM_0407780</name>
</gene>
<keyword evidence="1" id="KW-0472">Membrane</keyword>
<dbReference type="EMBL" id="EQ974141">
    <property type="protein sequence ID" value="EEF32846.1"/>
    <property type="molecule type" value="Genomic_DNA"/>
</dbReference>
<protein>
    <submittedName>
        <fullName evidence="2">Uncharacterized protein</fullName>
    </submittedName>
</protein>
<keyword evidence="3" id="KW-1185">Reference proteome</keyword>
<organism evidence="2 3">
    <name type="scientific">Ricinus communis</name>
    <name type="common">Castor bean</name>
    <dbReference type="NCBI Taxonomy" id="3988"/>
    <lineage>
        <taxon>Eukaryota</taxon>
        <taxon>Viridiplantae</taxon>
        <taxon>Streptophyta</taxon>
        <taxon>Embryophyta</taxon>
        <taxon>Tracheophyta</taxon>
        <taxon>Spermatophyta</taxon>
        <taxon>Magnoliopsida</taxon>
        <taxon>eudicotyledons</taxon>
        <taxon>Gunneridae</taxon>
        <taxon>Pentapetalae</taxon>
        <taxon>rosids</taxon>
        <taxon>fabids</taxon>
        <taxon>Malpighiales</taxon>
        <taxon>Euphorbiaceae</taxon>
        <taxon>Acalyphoideae</taxon>
        <taxon>Acalypheae</taxon>
        <taxon>Ricinus</taxon>
    </lineage>
</organism>
<sequence>MTDHSCRPPLDVWFGVVTESLPHGGLTPSFPFVVVAIILWLFFCGLLPIRRFPELSPVVVLWEIVLREILVGGWEEGVGYMDLDVAMASSIKYLCHYWSCFHLGWANMCFSGENEVNLLVQKFSKSKSGSIAPRLEMWLVMVPPMNGSYAKFDIC</sequence>
<proteinExistence type="predicted"/>
<keyword evidence="1" id="KW-0812">Transmembrane</keyword>
<dbReference type="InParanoid" id="B9SU74"/>
<keyword evidence="1" id="KW-1133">Transmembrane helix</keyword>
<evidence type="ECO:0000313" key="2">
    <source>
        <dbReference type="EMBL" id="EEF32846.1"/>
    </source>
</evidence>